<keyword evidence="3" id="KW-1185">Reference proteome</keyword>
<name>A0A365QRW1_9BURK</name>
<feature type="region of interest" description="Disordered" evidence="1">
    <location>
        <begin position="1"/>
        <end position="26"/>
    </location>
</feature>
<evidence type="ECO:0000256" key="1">
    <source>
        <dbReference type="SAM" id="MobiDB-lite"/>
    </source>
</evidence>
<organism evidence="2 3">
    <name type="scientific">Burkholderia reimsis</name>
    <dbReference type="NCBI Taxonomy" id="2234132"/>
    <lineage>
        <taxon>Bacteria</taxon>
        <taxon>Pseudomonadati</taxon>
        <taxon>Pseudomonadota</taxon>
        <taxon>Betaproteobacteria</taxon>
        <taxon>Burkholderiales</taxon>
        <taxon>Burkholderiaceae</taxon>
        <taxon>Burkholderia</taxon>
    </lineage>
</organism>
<gene>
    <name evidence="2" type="ORF">DPV79_22135</name>
</gene>
<proteinExistence type="predicted"/>
<evidence type="ECO:0000313" key="3">
    <source>
        <dbReference type="Proteomes" id="UP000252458"/>
    </source>
</evidence>
<dbReference type="EMBL" id="QMFZ01000019">
    <property type="protein sequence ID" value="RBB37372.1"/>
    <property type="molecule type" value="Genomic_DNA"/>
</dbReference>
<sequence>MRAVRAQPSSCRLRSRYGEGDDGAASFGHGVRAKLPGDAAPARDARAACVTGALRCRRGFGGQSHSTGYDGGNRAGKRLSGAVVDWRHSTNSRHFACFFFFSRFDKP</sequence>
<accession>A0A365QRW1</accession>
<comment type="caution">
    <text evidence="2">The sequence shown here is derived from an EMBL/GenBank/DDBJ whole genome shotgun (WGS) entry which is preliminary data.</text>
</comment>
<dbReference type="AlphaFoldDB" id="A0A365QRW1"/>
<protein>
    <submittedName>
        <fullName evidence="2">Uncharacterized protein</fullName>
    </submittedName>
</protein>
<evidence type="ECO:0000313" key="2">
    <source>
        <dbReference type="EMBL" id="RBB37372.1"/>
    </source>
</evidence>
<reference evidence="2 3" key="1">
    <citation type="submission" date="2018-06" db="EMBL/GenBank/DDBJ databases">
        <title>Draft genome sequence of Burkholderia reimsis strain BE51 isolated from a French agricultural soil.</title>
        <authorList>
            <person name="Esmaeel Q."/>
        </authorList>
    </citation>
    <scope>NUCLEOTIDE SEQUENCE [LARGE SCALE GENOMIC DNA]</scope>
    <source>
        <strain evidence="2 3">BE51</strain>
    </source>
</reference>
<dbReference type="Proteomes" id="UP000252458">
    <property type="component" value="Unassembled WGS sequence"/>
</dbReference>